<evidence type="ECO:0000313" key="1">
    <source>
        <dbReference type="EMBL" id="QRW42668.1"/>
    </source>
</evidence>
<reference evidence="1" key="1">
    <citation type="journal article" date="2020" name="bioRxiv">
        <title>Single mosquito metatranscriptomics identifies vectors, emerging pathogens and reservoirs in one assay.</title>
        <authorList>
            <person name="Batson J."/>
            <person name="Dudas G."/>
            <person name="Haas-Stapleton E."/>
            <person name="Kistler A.L."/>
            <person name="Li L.M."/>
            <person name="Logan P."/>
            <person name="Ratnasiri K."/>
            <person name="Retallack H."/>
        </authorList>
    </citation>
    <scope>NUCLEOTIDE SEQUENCE</scope>
    <source>
        <strain evidence="1">CMS002_026a_WVAL</strain>
    </source>
</reference>
<protein>
    <recommendedName>
        <fullName evidence="2">Glycoprotein</fullName>
    </recommendedName>
</protein>
<sequence length="466" mass="53132">MSLGKNLVLLLIIKYASCGKLCRTDELTLHLESSEPIRGKEGKLMELTLVRKQIDQTAQIQFMRIHREFQYCYPTLKTGEDPRCKRNEAPFIPEDSYILNGLKRGRCPIGGVCKEGLCNGDLASSCLNPKVVDYMEPGQPVGLHRQTSLFHHSCTQYWGCDIQKAEVQLYLQLNGEVSMHEPHIGNLNIRDMSLDKVYLTDQDVFVQFQKSLILEESQVFVLCFQWSASQICHDKGGQKFFPFETRGHVCMENSCYLDVSGEITTVFDENKHAPLIANQLDLDSLYRKTQFLELQILWDMEQINKRIGRVEELFRRILTAPVGMEQGFLAEWIIGHAGKVTKVNGTEMTYTVCKETFREGVEDTAPFVKMPLISGIKWENDSNHLHLFSQPRMEEEILEPPRFKIDSLSYKDLHVIMSTSSIPSISGSAPNENNWEVFKGIIDFLHRIGSFGGLAFVLNRVVAAVR</sequence>
<name>A0A894KJB6_9VIRU</name>
<organism evidence="1">
    <name type="scientific">Usinis virus</name>
    <dbReference type="NCBI Taxonomy" id="2800948"/>
    <lineage>
        <taxon>Viruses</taxon>
        <taxon>Riboviria</taxon>
    </lineage>
</organism>
<dbReference type="EMBL" id="MW434327">
    <property type="protein sequence ID" value="QRW42668.1"/>
    <property type="molecule type" value="Genomic_RNA"/>
</dbReference>
<evidence type="ECO:0008006" key="2">
    <source>
        <dbReference type="Google" id="ProtNLM"/>
    </source>
</evidence>
<proteinExistence type="predicted"/>
<accession>A0A894KJB6</accession>